<dbReference type="InterPro" id="IPR000182">
    <property type="entry name" value="GNAT_dom"/>
</dbReference>
<name>A0ABQ6I3N4_9MICO</name>
<dbReference type="Gene3D" id="3.40.630.30">
    <property type="match status" value="1"/>
</dbReference>
<evidence type="ECO:0000259" key="1">
    <source>
        <dbReference type="Pfam" id="PF13302"/>
    </source>
</evidence>
<protein>
    <recommendedName>
        <fullName evidence="1">N-acetyltransferase domain-containing protein</fullName>
    </recommendedName>
</protein>
<dbReference type="PANTHER" id="PTHR43610">
    <property type="entry name" value="BLL6696 PROTEIN"/>
    <property type="match status" value="1"/>
</dbReference>
<dbReference type="PANTHER" id="PTHR43610:SF1">
    <property type="entry name" value="N-ACETYLTRANSFERASE DOMAIN-CONTAINING PROTEIN"/>
    <property type="match status" value="1"/>
</dbReference>
<accession>A0ABQ6I3N4</accession>
<comment type="caution">
    <text evidence="2">The sequence shown here is derived from an EMBL/GenBank/DDBJ whole genome shotgun (WGS) entry which is preliminary data.</text>
</comment>
<evidence type="ECO:0000313" key="2">
    <source>
        <dbReference type="EMBL" id="GMA24390.1"/>
    </source>
</evidence>
<dbReference type="SUPFAM" id="SSF55729">
    <property type="entry name" value="Acyl-CoA N-acyltransferases (Nat)"/>
    <property type="match status" value="1"/>
</dbReference>
<proteinExistence type="predicted"/>
<evidence type="ECO:0000313" key="3">
    <source>
        <dbReference type="Proteomes" id="UP001157091"/>
    </source>
</evidence>
<keyword evidence="3" id="KW-1185">Reference proteome</keyword>
<dbReference type="Pfam" id="PF13302">
    <property type="entry name" value="Acetyltransf_3"/>
    <property type="match status" value="1"/>
</dbReference>
<dbReference type="Proteomes" id="UP001157091">
    <property type="component" value="Unassembled WGS sequence"/>
</dbReference>
<gene>
    <name evidence="2" type="ORF">GCM10025864_21490</name>
</gene>
<dbReference type="EMBL" id="BSUK01000001">
    <property type="protein sequence ID" value="GMA24390.1"/>
    <property type="molecule type" value="Genomic_DNA"/>
</dbReference>
<organism evidence="2 3">
    <name type="scientific">Luteimicrobium album</name>
    <dbReference type="NCBI Taxonomy" id="1054550"/>
    <lineage>
        <taxon>Bacteria</taxon>
        <taxon>Bacillati</taxon>
        <taxon>Actinomycetota</taxon>
        <taxon>Actinomycetes</taxon>
        <taxon>Micrococcales</taxon>
        <taxon>Luteimicrobium</taxon>
    </lineage>
</organism>
<feature type="domain" description="N-acetyltransferase" evidence="1">
    <location>
        <begin position="22"/>
        <end position="156"/>
    </location>
</feature>
<reference evidence="3" key="1">
    <citation type="journal article" date="2019" name="Int. J. Syst. Evol. Microbiol.">
        <title>The Global Catalogue of Microorganisms (GCM) 10K type strain sequencing project: providing services to taxonomists for standard genome sequencing and annotation.</title>
        <authorList>
            <consortium name="The Broad Institute Genomics Platform"/>
            <consortium name="The Broad Institute Genome Sequencing Center for Infectious Disease"/>
            <person name="Wu L."/>
            <person name="Ma J."/>
        </authorList>
    </citation>
    <scope>NUCLEOTIDE SEQUENCE [LARGE SCALE GENOMIC DNA]</scope>
    <source>
        <strain evidence="3">NBRC 106348</strain>
    </source>
</reference>
<dbReference type="InterPro" id="IPR016181">
    <property type="entry name" value="Acyl_CoA_acyltransferase"/>
</dbReference>
<sequence length="200" mass="21341">MSGGPWSTREVEHDLTLTGHGLTLRPLAPDDAAELLALVDAASWQGFTSPVPRDEDAMSDWIHASVTTPAKLAFAVVGGGGELRGTTSFYDLSRDQGRVEVGSTLYGRAWWGGPTNPAAKLLLFTQAFDGWGLERVALRADARNTRSLAAIERLGAVREGALRSHRVAGDGTRGDTVYFSVVAAEWPAVRAGLEARLARA</sequence>